<dbReference type="Proteomes" id="UP000198668">
    <property type="component" value="Unassembled WGS sequence"/>
</dbReference>
<dbReference type="EMBL" id="FOQE01000005">
    <property type="protein sequence ID" value="SFH59618.1"/>
    <property type="molecule type" value="Genomic_DNA"/>
</dbReference>
<reference evidence="1 2" key="1">
    <citation type="submission" date="2016-10" db="EMBL/GenBank/DDBJ databases">
        <authorList>
            <person name="de Groot N.N."/>
        </authorList>
    </citation>
    <scope>NUCLEOTIDE SEQUENCE [LARGE SCALE GENOMIC DNA]</scope>
    <source>
        <strain evidence="1 2">DSM 27630</strain>
    </source>
</reference>
<accession>A0A1I3BBF0</accession>
<gene>
    <name evidence="1" type="ORF">SAMN04489868_10563</name>
</gene>
<name>A0A1I3BBF0_9LACT</name>
<dbReference type="AlphaFoldDB" id="A0A1I3BBF0"/>
<keyword evidence="2" id="KW-1185">Reference proteome</keyword>
<evidence type="ECO:0000313" key="2">
    <source>
        <dbReference type="Proteomes" id="UP000198668"/>
    </source>
</evidence>
<organism evidence="1 2">
    <name type="scientific">Pisciglobus halotolerans</name>
    <dbReference type="NCBI Taxonomy" id="745365"/>
    <lineage>
        <taxon>Bacteria</taxon>
        <taxon>Bacillati</taxon>
        <taxon>Bacillota</taxon>
        <taxon>Bacilli</taxon>
        <taxon>Lactobacillales</taxon>
        <taxon>Carnobacteriaceae</taxon>
    </lineage>
</organism>
<sequence length="55" mass="6521">MAKNAETNFNKDFFYDIIVYLLSHLLRILSNDKKKSDETVIDMPKWSQNLNKCLL</sequence>
<proteinExistence type="predicted"/>
<protein>
    <submittedName>
        <fullName evidence="1">Uncharacterized protein</fullName>
    </submittedName>
</protein>
<evidence type="ECO:0000313" key="1">
    <source>
        <dbReference type="EMBL" id="SFH59618.1"/>
    </source>
</evidence>